<dbReference type="KEGG" id="mbr:MONBRDRAFT_33420"/>
<dbReference type="Gene3D" id="1.25.10.10">
    <property type="entry name" value="Leucine-rich Repeat Variant"/>
    <property type="match status" value="2"/>
</dbReference>
<dbReference type="Proteomes" id="UP000001357">
    <property type="component" value="Unassembled WGS sequence"/>
</dbReference>
<keyword evidence="22" id="KW-1185">Reference proteome</keyword>
<evidence type="ECO:0000256" key="10">
    <source>
        <dbReference type="ARBA" id="ARBA00022776"/>
    </source>
</evidence>
<dbReference type="InterPro" id="IPR016024">
    <property type="entry name" value="ARM-type_fold"/>
</dbReference>
<evidence type="ECO:0000256" key="12">
    <source>
        <dbReference type="ARBA" id="ARBA00023242"/>
    </source>
</evidence>
<keyword evidence="10 17" id="KW-0498">Mitosis</keyword>
<evidence type="ECO:0000313" key="22">
    <source>
        <dbReference type="Proteomes" id="UP000001357"/>
    </source>
</evidence>
<keyword evidence="7" id="KW-0963">Cytoplasm</keyword>
<dbReference type="InterPro" id="IPR024324">
    <property type="entry name" value="Condensin_cplx_su1_N"/>
</dbReference>
<keyword evidence="8" id="KW-0597">Phosphoprotein</keyword>
<dbReference type="EMBL" id="CH991560">
    <property type="protein sequence ID" value="EDQ87343.1"/>
    <property type="molecule type" value="Genomic_DNA"/>
</dbReference>
<dbReference type="GO" id="GO:0000796">
    <property type="term" value="C:condensin complex"/>
    <property type="evidence" value="ECO:0000318"/>
    <property type="project" value="GO_Central"/>
</dbReference>
<dbReference type="InterPro" id="IPR026971">
    <property type="entry name" value="CND1/NCAPD3"/>
</dbReference>
<evidence type="ECO:0000256" key="16">
    <source>
        <dbReference type="ARBA" id="ARBA00081485"/>
    </source>
</evidence>
<dbReference type="PANTHER" id="PTHR14222">
    <property type="entry name" value="CONDENSIN"/>
    <property type="match status" value="1"/>
</dbReference>
<keyword evidence="9 17" id="KW-0132">Cell division</keyword>
<evidence type="ECO:0000259" key="20">
    <source>
        <dbReference type="Pfam" id="PF12922"/>
    </source>
</evidence>
<comment type="similarity">
    <text evidence="4 17">Belongs to the CND1 (condensin subunit 1) family.</text>
</comment>
<dbReference type="eggNOG" id="KOG0414">
    <property type="taxonomic scope" value="Eukaryota"/>
</dbReference>
<feature type="compositionally biased region" description="Acidic residues" evidence="18">
    <location>
        <begin position="1346"/>
        <end position="1357"/>
    </location>
</feature>
<evidence type="ECO:0000256" key="9">
    <source>
        <dbReference type="ARBA" id="ARBA00022618"/>
    </source>
</evidence>
<feature type="domain" description="Condensin complex subunit 1 N-terminal" evidence="20">
    <location>
        <begin position="139"/>
        <end position="290"/>
    </location>
</feature>
<proteinExistence type="inferred from homology"/>
<feature type="compositionally biased region" description="Acidic residues" evidence="18">
    <location>
        <begin position="1317"/>
        <end position="1328"/>
    </location>
</feature>
<dbReference type="GeneID" id="5893187"/>
<dbReference type="InterPro" id="IPR011989">
    <property type="entry name" value="ARM-like"/>
</dbReference>
<evidence type="ECO:0000256" key="15">
    <source>
        <dbReference type="ARBA" id="ARBA00080470"/>
    </source>
</evidence>
<protein>
    <recommendedName>
        <fullName evidence="5">Condensin complex subunit 1</fullName>
    </recommendedName>
    <alternativeName>
        <fullName evidence="16">Chromosome condensation-related SMC-associated protein 1</fullName>
    </alternativeName>
    <alternativeName>
        <fullName evidence="15">Chromosome-associated protein D2</fullName>
    </alternativeName>
    <alternativeName>
        <fullName evidence="14">Non-SMC condensin I complex subunit D2</fullName>
    </alternativeName>
</protein>
<evidence type="ECO:0000256" key="11">
    <source>
        <dbReference type="ARBA" id="ARBA00023067"/>
    </source>
</evidence>
<dbReference type="InterPro" id="IPR007673">
    <property type="entry name" value="Condensin_cplx_su1"/>
</dbReference>
<feature type="region of interest" description="Disordered" evidence="18">
    <location>
        <begin position="512"/>
        <end position="560"/>
    </location>
</feature>
<keyword evidence="6" id="KW-0158">Chromosome</keyword>
<dbReference type="GO" id="GO:0007076">
    <property type="term" value="P:mitotic chromosome condensation"/>
    <property type="evidence" value="ECO:0000318"/>
    <property type="project" value="GO_Central"/>
</dbReference>
<dbReference type="GO" id="GO:0005634">
    <property type="term" value="C:nucleus"/>
    <property type="evidence" value="ECO:0007669"/>
    <property type="project" value="UniProtKB-SubCell"/>
</dbReference>
<gene>
    <name evidence="21" type="ORF">MONBRDRAFT_33420</name>
</gene>
<dbReference type="Pfam" id="PF12922">
    <property type="entry name" value="Cnd1_N"/>
    <property type="match status" value="1"/>
</dbReference>
<evidence type="ECO:0000256" key="17">
    <source>
        <dbReference type="PIRNR" id="PIRNR017127"/>
    </source>
</evidence>
<dbReference type="RefSeq" id="XP_001747956.1">
    <property type="nucleotide sequence ID" value="XM_001747904.1"/>
</dbReference>
<dbReference type="Pfam" id="PF12717">
    <property type="entry name" value="Cnd1"/>
    <property type="match status" value="1"/>
</dbReference>
<reference evidence="21 22" key="1">
    <citation type="journal article" date="2008" name="Nature">
        <title>The genome of the choanoflagellate Monosiga brevicollis and the origin of metazoans.</title>
        <authorList>
            <consortium name="JGI Sequencing"/>
            <person name="King N."/>
            <person name="Westbrook M.J."/>
            <person name="Young S.L."/>
            <person name="Kuo A."/>
            <person name="Abedin M."/>
            <person name="Chapman J."/>
            <person name="Fairclough S."/>
            <person name="Hellsten U."/>
            <person name="Isogai Y."/>
            <person name="Letunic I."/>
            <person name="Marr M."/>
            <person name="Pincus D."/>
            <person name="Putnam N."/>
            <person name="Rokas A."/>
            <person name="Wright K.J."/>
            <person name="Zuzow R."/>
            <person name="Dirks W."/>
            <person name="Good M."/>
            <person name="Goodstein D."/>
            <person name="Lemons D."/>
            <person name="Li W."/>
            <person name="Lyons J.B."/>
            <person name="Morris A."/>
            <person name="Nichols S."/>
            <person name="Richter D.J."/>
            <person name="Salamov A."/>
            <person name="Bork P."/>
            <person name="Lim W.A."/>
            <person name="Manning G."/>
            <person name="Miller W.T."/>
            <person name="McGinnis W."/>
            <person name="Shapiro H."/>
            <person name="Tjian R."/>
            <person name="Grigoriev I.V."/>
            <person name="Rokhsar D."/>
        </authorList>
    </citation>
    <scope>NUCLEOTIDE SEQUENCE [LARGE SCALE GENOMIC DNA]</scope>
    <source>
        <strain evidence="22">MX1 / ATCC 50154</strain>
    </source>
</reference>
<evidence type="ECO:0000256" key="6">
    <source>
        <dbReference type="ARBA" id="ARBA00022454"/>
    </source>
</evidence>
<evidence type="ECO:0000256" key="8">
    <source>
        <dbReference type="ARBA" id="ARBA00022553"/>
    </source>
</evidence>
<feature type="domain" description="Condensin complex subunit 1 C-terminal" evidence="19">
    <location>
        <begin position="1020"/>
        <end position="1180"/>
    </location>
</feature>
<evidence type="ECO:0000256" key="5">
    <source>
        <dbReference type="ARBA" id="ARBA00016064"/>
    </source>
</evidence>
<evidence type="ECO:0000256" key="3">
    <source>
        <dbReference type="ARBA" id="ARBA00004496"/>
    </source>
</evidence>
<evidence type="ECO:0000256" key="1">
    <source>
        <dbReference type="ARBA" id="ARBA00004123"/>
    </source>
</evidence>
<feature type="region of interest" description="Disordered" evidence="18">
    <location>
        <begin position="1338"/>
        <end position="1357"/>
    </location>
</feature>
<evidence type="ECO:0000256" key="7">
    <source>
        <dbReference type="ARBA" id="ARBA00022490"/>
    </source>
</evidence>
<feature type="region of interest" description="Disordered" evidence="18">
    <location>
        <begin position="902"/>
        <end position="934"/>
    </location>
</feature>
<dbReference type="InParanoid" id="A9V5A8"/>
<dbReference type="OMA" id="CPLEKLW"/>
<name>A9V5A8_MONBE</name>
<dbReference type="GO" id="GO:0005737">
    <property type="term" value="C:cytoplasm"/>
    <property type="evidence" value="ECO:0007669"/>
    <property type="project" value="UniProtKB-SubCell"/>
</dbReference>
<sequence>MSLFDDGPVVAFNIPAQPDDLLECTEGFAVSLCSEPSEISQHNQLEMIDEAAQLLDNPLAICDNACFDVLFSFARNAKAMSAVSDPQDPHLHVYVCVSLHLSSSFETLEAPVRAKLFASLLKGTSLADYLVEEMFACSMQSLGRALKTELPDLTAASGPARRAIAATEMISYLFGLIAVTAEREEAQANRQTLQTAGKKTKKALPAVAQGEFSWAHARSQAYGVVAQLLELELPKLWSMSCPDEAFVNLFTRVLYLALENPEVVKDKDLRQDIFEMLGRLVQAYNHTLGACTTIVHMLPHFEHLSEPFADLVTLCSTKYNSPRVTQDVLHELSHIDGSDFGNDNSAARAYAVFLVAVGQQQPGICVQAVHQLAELLENEAYSLRNAVLSMLSAILSQHLKSLQDEESVKTRTQLLNMLVERINDVSAYTRKAALSALTDLAMARAIPLQHIQAATDAAILRIEDKSSLVRKQALHLAVELMRQNPFGAKLCAQDFRNALAEAKSKLEHLCGVTSSSSGEQKPSIKTEPTASDTTTSANTDEGADELAEMSTISSAQDETTSEADGLDLVVETQEQREQLVVVDFLRRAVAMTEALSPALRVAAQLLGSKTNSDVLEAITFFVTAVQFGVDDADRMAHKMLVLIWSKENGVKQAVLDAYRTLYFTPDPAIHNTAKARSCFVVDNLIRMTSVADIGDGKCLEELVQTMMKEGVLTDSVVKQLWDTYARAPEASQDAERLDQHTRARFAMAILSMAARADGKIIRDNTGLLMSVGFPDQSPPDCLLARETAVGLRQLLPRQSEKGSMLAPQRLARDHMVFVTMLTFVQRQFTAKSEGWIPTAEAVLDTVYALGEQPDHLAGSLLAGLAARMTQPADCSPTERLKRLLFLVGHVALRQLVHTEDVQSEMKRRRAAQDDLQQQARGKKKTSDEEDMGVGGASADDAEAEFIHQVCESELLSTQAQLGSFCQLVVNVCTAPERFASAELQAVAVTTLSKLMTVSSQFCDDNLQLLFSVAKHSAYPIVRSNAMVALGDLAFRFPNLIEPWTAQLYSPLRDSSARVRKNTVMVLTHLILNDMIKIKGQISELALCLCDPIERIGSLTRLFFTELANKGNAIYNILPDVISHISSPDASVDAAAFETIASFLFQFIKKDKQAESLVEKLCHRFRTTQSVVQWRQFAYCLTLIDFSDKCVRKLTENFACFHDKLGDASIYGSFQEVIARANKFAKPEMKDAIAELEQRIGSCHEKGAEDEAALQEAAKASKRVRRGRKTASTNDKSMLEDGADENASDAVRNRRSTRGTAKPKAQPSRPRRRRAICSDDEDDSDEDFLAEQSSLSAKKLAPRMDGLSDEEEDLLLAI</sequence>
<evidence type="ECO:0000313" key="21">
    <source>
        <dbReference type="EMBL" id="EDQ87343.1"/>
    </source>
</evidence>
<evidence type="ECO:0000256" key="2">
    <source>
        <dbReference type="ARBA" id="ARBA00004286"/>
    </source>
</evidence>
<accession>A9V5A8</accession>
<keyword evidence="12" id="KW-0539">Nucleus</keyword>
<evidence type="ECO:0000256" key="4">
    <source>
        <dbReference type="ARBA" id="ARBA00009606"/>
    </source>
</evidence>
<comment type="function">
    <text evidence="17">Regulatory subunit of the condensin complex, a complex required for conversion of interphase chromatin into mitotic-like condense chromosomes. The condensin complex probably introduces positive supercoils into relaxed DNA in the presence of type I topoisomerases and converts nicked DNA into positive knotted forms in the presence of type II topoisomerases.</text>
</comment>
<keyword evidence="13 17" id="KW-0131">Cell cycle</keyword>
<dbReference type="STRING" id="81824.A9V5A8"/>
<dbReference type="PIRSF" id="PIRSF017127">
    <property type="entry name" value="Condensin_D2"/>
    <property type="match status" value="1"/>
</dbReference>
<evidence type="ECO:0000256" key="14">
    <source>
        <dbReference type="ARBA" id="ARBA00075131"/>
    </source>
</evidence>
<dbReference type="FunFam" id="1.25.10.10:FF:000695">
    <property type="entry name" value="Condensin complex subunit 1"/>
    <property type="match status" value="1"/>
</dbReference>
<keyword evidence="11 17" id="KW-0226">DNA condensation</keyword>
<dbReference type="GO" id="GO:0051301">
    <property type="term" value="P:cell division"/>
    <property type="evidence" value="ECO:0007669"/>
    <property type="project" value="UniProtKB-KW"/>
</dbReference>
<evidence type="ECO:0000259" key="19">
    <source>
        <dbReference type="Pfam" id="PF12717"/>
    </source>
</evidence>
<dbReference type="GO" id="GO:0000779">
    <property type="term" value="C:condensed chromosome, centromeric region"/>
    <property type="evidence" value="ECO:0000318"/>
    <property type="project" value="GO_Central"/>
</dbReference>
<organism evidence="21 22">
    <name type="scientific">Monosiga brevicollis</name>
    <name type="common">Choanoflagellate</name>
    <dbReference type="NCBI Taxonomy" id="81824"/>
    <lineage>
        <taxon>Eukaryota</taxon>
        <taxon>Choanoflagellata</taxon>
        <taxon>Craspedida</taxon>
        <taxon>Salpingoecidae</taxon>
        <taxon>Monosiga</taxon>
    </lineage>
</organism>
<feature type="region of interest" description="Disordered" evidence="18">
    <location>
        <begin position="1256"/>
        <end position="1332"/>
    </location>
</feature>
<comment type="subcellular location">
    <subcellularLocation>
        <location evidence="2">Chromosome</location>
    </subcellularLocation>
    <subcellularLocation>
        <location evidence="3">Cytoplasm</location>
    </subcellularLocation>
    <subcellularLocation>
        <location evidence="1">Nucleus</location>
    </subcellularLocation>
</comment>
<dbReference type="FunCoup" id="A9V5A8">
    <property type="interactions" value="1048"/>
</dbReference>
<dbReference type="GO" id="GO:0010032">
    <property type="term" value="P:meiotic chromosome condensation"/>
    <property type="evidence" value="ECO:0000318"/>
    <property type="project" value="GO_Central"/>
</dbReference>
<dbReference type="SUPFAM" id="SSF48371">
    <property type="entry name" value="ARM repeat"/>
    <property type="match status" value="1"/>
</dbReference>
<dbReference type="GO" id="GO:0042393">
    <property type="term" value="F:histone binding"/>
    <property type="evidence" value="ECO:0000318"/>
    <property type="project" value="GO_Central"/>
</dbReference>
<dbReference type="PANTHER" id="PTHR14222:SF2">
    <property type="entry name" value="CONDENSIN COMPLEX SUBUNIT 1"/>
    <property type="match status" value="1"/>
</dbReference>
<dbReference type="InterPro" id="IPR032682">
    <property type="entry name" value="Cnd1_C"/>
</dbReference>
<feature type="compositionally biased region" description="Low complexity" evidence="18">
    <location>
        <begin position="529"/>
        <end position="540"/>
    </location>
</feature>
<evidence type="ECO:0000256" key="13">
    <source>
        <dbReference type="ARBA" id="ARBA00023306"/>
    </source>
</evidence>
<feature type="compositionally biased region" description="Basic residues" evidence="18">
    <location>
        <begin position="1259"/>
        <end position="1268"/>
    </location>
</feature>
<evidence type="ECO:0000256" key="18">
    <source>
        <dbReference type="SAM" id="MobiDB-lite"/>
    </source>
</evidence>